<comment type="caution">
    <text evidence="2">The sequence shown here is derived from an EMBL/GenBank/DDBJ whole genome shotgun (WGS) entry which is preliminary data.</text>
</comment>
<dbReference type="EMBL" id="QFYQ01000001">
    <property type="protein sequence ID" value="RAK55441.1"/>
    <property type="molecule type" value="Genomic_DNA"/>
</dbReference>
<organism evidence="2 3">
    <name type="scientific">Phenylobacterium soli</name>
    <dbReference type="NCBI Taxonomy" id="2170551"/>
    <lineage>
        <taxon>Bacteria</taxon>
        <taxon>Pseudomonadati</taxon>
        <taxon>Pseudomonadota</taxon>
        <taxon>Alphaproteobacteria</taxon>
        <taxon>Caulobacterales</taxon>
        <taxon>Caulobacteraceae</taxon>
        <taxon>Phenylobacterium</taxon>
    </lineage>
</organism>
<evidence type="ECO:0000313" key="3">
    <source>
        <dbReference type="Proteomes" id="UP000249254"/>
    </source>
</evidence>
<reference evidence="3" key="1">
    <citation type="submission" date="2018-05" db="EMBL/GenBank/DDBJ databases">
        <authorList>
            <person name="Li X."/>
        </authorList>
    </citation>
    <scope>NUCLEOTIDE SEQUENCE [LARGE SCALE GENOMIC DNA]</scope>
    <source>
        <strain evidence="3">LX32</strain>
    </source>
</reference>
<dbReference type="RefSeq" id="WP_111529189.1">
    <property type="nucleotide sequence ID" value="NZ_JBHRSG010000003.1"/>
</dbReference>
<name>A0A328ALY1_9CAUL</name>
<accession>A0A328ALY1</accession>
<keyword evidence="1" id="KW-1133">Transmembrane helix</keyword>
<feature type="transmembrane region" description="Helical" evidence="1">
    <location>
        <begin position="45"/>
        <end position="65"/>
    </location>
</feature>
<sequence>MPSVSVRKSRVPAEILNIGGTAAAILAVVMTGAGLSSMLPDPSPWLTAAAYLGPAGLAFAAYWWVAQKL</sequence>
<keyword evidence="3" id="KW-1185">Reference proteome</keyword>
<keyword evidence="1" id="KW-0812">Transmembrane</keyword>
<dbReference type="Proteomes" id="UP000249254">
    <property type="component" value="Unassembled WGS sequence"/>
</dbReference>
<protein>
    <submittedName>
        <fullName evidence="2">Uncharacterized protein</fullName>
    </submittedName>
</protein>
<feature type="transmembrane region" description="Helical" evidence="1">
    <location>
        <begin position="15"/>
        <end position="39"/>
    </location>
</feature>
<keyword evidence="1" id="KW-0472">Membrane</keyword>
<gene>
    <name evidence="2" type="ORF">DJ017_13425</name>
</gene>
<evidence type="ECO:0000313" key="2">
    <source>
        <dbReference type="EMBL" id="RAK55441.1"/>
    </source>
</evidence>
<proteinExistence type="predicted"/>
<dbReference type="OrthoDB" id="7211048at2"/>
<evidence type="ECO:0000256" key="1">
    <source>
        <dbReference type="SAM" id="Phobius"/>
    </source>
</evidence>
<dbReference type="AlphaFoldDB" id="A0A328ALY1"/>